<feature type="region of interest" description="Disordered" evidence="1">
    <location>
        <begin position="48"/>
        <end position="102"/>
    </location>
</feature>
<accession>A0A0W0FHM6</accession>
<feature type="region of interest" description="Disordered" evidence="1">
    <location>
        <begin position="1"/>
        <end position="29"/>
    </location>
</feature>
<evidence type="ECO:0000313" key="3">
    <source>
        <dbReference type="Proteomes" id="UP000054988"/>
    </source>
</evidence>
<feature type="compositionally biased region" description="Basic and acidic residues" evidence="1">
    <location>
        <begin position="76"/>
        <end position="86"/>
    </location>
</feature>
<proteinExistence type="predicted"/>
<dbReference type="Proteomes" id="UP000054988">
    <property type="component" value="Unassembled WGS sequence"/>
</dbReference>
<evidence type="ECO:0000256" key="1">
    <source>
        <dbReference type="SAM" id="MobiDB-lite"/>
    </source>
</evidence>
<comment type="caution">
    <text evidence="2">The sequence shown here is derived from an EMBL/GenBank/DDBJ whole genome shotgun (WGS) entry which is preliminary data.</text>
</comment>
<organism evidence="2 3">
    <name type="scientific">Moniliophthora roreri</name>
    <name type="common">Frosty pod rot fungus</name>
    <name type="synonym">Monilia roreri</name>
    <dbReference type="NCBI Taxonomy" id="221103"/>
    <lineage>
        <taxon>Eukaryota</taxon>
        <taxon>Fungi</taxon>
        <taxon>Dikarya</taxon>
        <taxon>Basidiomycota</taxon>
        <taxon>Agaricomycotina</taxon>
        <taxon>Agaricomycetes</taxon>
        <taxon>Agaricomycetidae</taxon>
        <taxon>Agaricales</taxon>
        <taxon>Marasmiineae</taxon>
        <taxon>Marasmiaceae</taxon>
        <taxon>Moniliophthora</taxon>
    </lineage>
</organism>
<dbReference type="AlphaFoldDB" id="A0A0W0FHM6"/>
<protein>
    <submittedName>
        <fullName evidence="2">Uncharacterized protein</fullName>
    </submittedName>
</protein>
<gene>
    <name evidence="2" type="ORF">WG66_11569</name>
</gene>
<reference evidence="2 3" key="1">
    <citation type="submission" date="2015-12" db="EMBL/GenBank/DDBJ databases">
        <title>Draft genome sequence of Moniliophthora roreri, the causal agent of frosty pod rot of cacao.</title>
        <authorList>
            <person name="Aime M.C."/>
            <person name="Diaz-Valderrama J.R."/>
            <person name="Kijpornyongpan T."/>
            <person name="Phillips-Mora W."/>
        </authorList>
    </citation>
    <scope>NUCLEOTIDE SEQUENCE [LARGE SCALE GENOMIC DNA]</scope>
    <source>
        <strain evidence="2 3">MCA 2952</strain>
    </source>
</reference>
<dbReference type="EMBL" id="LATX01001966">
    <property type="protein sequence ID" value="KTB35855.1"/>
    <property type="molecule type" value="Genomic_DNA"/>
</dbReference>
<sequence length="170" mass="19459">MSEPFSSAINPFHANSYSPGASDPTLNNIFDSEWDDLDWDSLREFEEVDPDYIPLEDETDTEPESEGESVEMETVDADRLADRVSEGEETGDGDMAYRSQQQKIDSPFHHRTRMLRERLEGQGPIDWRVVAVLDKLEEMGMDLAIIKAYLFPLQSLQRRDNDPNVGSVFR</sequence>
<evidence type="ECO:0000313" key="2">
    <source>
        <dbReference type="EMBL" id="KTB35855.1"/>
    </source>
</evidence>
<feature type="compositionally biased region" description="Acidic residues" evidence="1">
    <location>
        <begin position="48"/>
        <end position="75"/>
    </location>
</feature>
<name>A0A0W0FHM6_MONRR</name>